<sequence>MARLGNRRFFSLAVLNEAIHALLVDLNNRPLWSWARSRRELFEELDRPALTPLPDEPYESAEWKRCRVNLEYHVELAKHDYSVPHNLVHEEVEARITLKAVESFLRGKRVASRLRSTLPHRPTTIDEHMPSSHRRYRDWAHERIRSEAAKVRPEAETLIDVILRSRPHPEQGFRSAIGILGLVRRYGEERVDAACARALLLNARCYKSVAAILKNAADKTAPPAQEAPVLFHANIRSRSYYN</sequence>
<dbReference type="Proteomes" id="UP000183174">
    <property type="component" value="Unassembled WGS sequence"/>
</dbReference>
<evidence type="ECO:0000313" key="3">
    <source>
        <dbReference type="Proteomes" id="UP000183174"/>
    </source>
</evidence>
<name>A0A1C3XJW6_9BRAD</name>
<organism evidence="2 3">
    <name type="scientific">Bradyrhizobium yuanmingense</name>
    <dbReference type="NCBI Taxonomy" id="108015"/>
    <lineage>
        <taxon>Bacteria</taxon>
        <taxon>Pseudomonadati</taxon>
        <taxon>Pseudomonadota</taxon>
        <taxon>Alphaproteobacteria</taxon>
        <taxon>Hyphomicrobiales</taxon>
        <taxon>Nitrobacteraceae</taxon>
        <taxon>Bradyrhizobium</taxon>
    </lineage>
</organism>
<protein>
    <submittedName>
        <fullName evidence="2">Transposase</fullName>
    </submittedName>
</protein>
<dbReference type="InterPro" id="IPR054353">
    <property type="entry name" value="IstA-like_C"/>
</dbReference>
<proteinExistence type="predicted"/>
<evidence type="ECO:0000313" key="2">
    <source>
        <dbReference type="EMBL" id="SCB52567.1"/>
    </source>
</evidence>
<dbReference type="PANTHER" id="PTHR35004">
    <property type="entry name" value="TRANSPOSASE RV3428C-RELATED"/>
    <property type="match status" value="1"/>
</dbReference>
<dbReference type="AlphaFoldDB" id="A0A1C3XJW6"/>
<reference evidence="2 3" key="1">
    <citation type="submission" date="2016-08" db="EMBL/GenBank/DDBJ databases">
        <authorList>
            <person name="Seilhamer J.J."/>
        </authorList>
    </citation>
    <scope>NUCLEOTIDE SEQUENCE [LARGE SCALE GENOMIC DNA]</scope>
    <source>
        <strain evidence="2 3">CCBAU 10071</strain>
    </source>
</reference>
<dbReference type="EMBL" id="FMAE01000035">
    <property type="protein sequence ID" value="SCB52567.1"/>
    <property type="molecule type" value="Genomic_DNA"/>
</dbReference>
<evidence type="ECO:0000259" key="1">
    <source>
        <dbReference type="Pfam" id="PF22483"/>
    </source>
</evidence>
<dbReference type="Pfam" id="PF22483">
    <property type="entry name" value="Mu-transpos_C_2"/>
    <property type="match status" value="1"/>
</dbReference>
<dbReference type="RefSeq" id="WP_050996325.1">
    <property type="nucleotide sequence ID" value="NZ_FMAE01000035.1"/>
</dbReference>
<dbReference type="PANTHER" id="PTHR35004:SF8">
    <property type="entry name" value="TRANSPOSASE RV3428C-RELATED"/>
    <property type="match status" value="1"/>
</dbReference>
<accession>A0A1C3XJW6</accession>
<feature type="domain" description="Transposase for insertion sequence element IS21-like C-terminal" evidence="1">
    <location>
        <begin position="53"/>
        <end position="120"/>
    </location>
</feature>
<gene>
    <name evidence="2" type="ORF">GA0061099_10354</name>
</gene>